<keyword evidence="1" id="KW-1133">Transmembrane helix</keyword>
<reference evidence="3" key="2">
    <citation type="submission" date="2025-08" db="UniProtKB">
        <authorList>
            <consortium name="RefSeq"/>
        </authorList>
    </citation>
    <scope>IDENTIFICATION</scope>
    <source>
        <tissue evidence="3">Whole plant</tissue>
    </source>
</reference>
<keyword evidence="1" id="KW-0472">Membrane</keyword>
<dbReference type="GeneID" id="107486929"/>
<protein>
    <submittedName>
        <fullName evidence="3">Uncharacterized protein LOC107486929</fullName>
    </submittedName>
</protein>
<dbReference type="KEGG" id="adu:107486929"/>
<dbReference type="Proteomes" id="UP000515211">
    <property type="component" value="Chromosome 4"/>
</dbReference>
<accession>A0A6P4D631</accession>
<dbReference type="RefSeq" id="XP_015962988.1">
    <property type="nucleotide sequence ID" value="XM_016107502.3"/>
</dbReference>
<evidence type="ECO:0000256" key="1">
    <source>
        <dbReference type="SAM" id="Phobius"/>
    </source>
</evidence>
<keyword evidence="2" id="KW-1185">Reference proteome</keyword>
<evidence type="ECO:0000313" key="3">
    <source>
        <dbReference type="RefSeq" id="XP_015962988.1"/>
    </source>
</evidence>
<name>A0A6P4D631_ARADU</name>
<evidence type="ECO:0000313" key="2">
    <source>
        <dbReference type="Proteomes" id="UP000515211"/>
    </source>
</evidence>
<dbReference type="PANTHER" id="PTHR38225:SF4">
    <property type="entry name" value="PROTEIN, PUTATIVE-RELATED"/>
    <property type="match status" value="1"/>
</dbReference>
<keyword evidence="1" id="KW-0812">Transmembrane</keyword>
<gene>
    <name evidence="3" type="primary">LOC107486929</name>
</gene>
<dbReference type="AlphaFoldDB" id="A0A6P4D631"/>
<sequence length="141" mass="16315">MASSSLLQLNFFLSKSRSHPKGWNTRRNRNRNLRVIKVQKYHEEGSSTNMVDANLKVLKERIEMVKVKEKLERSCKCQQGWNYYQVSDDNYLCQKIKGNNNKELHNLIELTCLVCGTIGSTCFGGTLLLYLVSLLLHHLQL</sequence>
<reference evidence="2" key="1">
    <citation type="journal article" date="2016" name="Nat. Genet.">
        <title>The genome sequences of Arachis duranensis and Arachis ipaensis, the diploid ancestors of cultivated peanut.</title>
        <authorList>
            <person name="Bertioli D.J."/>
            <person name="Cannon S.B."/>
            <person name="Froenicke L."/>
            <person name="Huang G."/>
            <person name="Farmer A.D."/>
            <person name="Cannon E.K."/>
            <person name="Liu X."/>
            <person name="Gao D."/>
            <person name="Clevenger J."/>
            <person name="Dash S."/>
            <person name="Ren L."/>
            <person name="Moretzsohn M.C."/>
            <person name="Shirasawa K."/>
            <person name="Huang W."/>
            <person name="Vidigal B."/>
            <person name="Abernathy B."/>
            <person name="Chu Y."/>
            <person name="Niederhuth C.E."/>
            <person name="Umale P."/>
            <person name="Araujo A.C."/>
            <person name="Kozik A."/>
            <person name="Kim K.D."/>
            <person name="Burow M.D."/>
            <person name="Varshney R.K."/>
            <person name="Wang X."/>
            <person name="Zhang X."/>
            <person name="Barkley N."/>
            <person name="Guimaraes P.M."/>
            <person name="Isobe S."/>
            <person name="Guo B."/>
            <person name="Liao B."/>
            <person name="Stalker H.T."/>
            <person name="Schmitz R.J."/>
            <person name="Scheffler B.E."/>
            <person name="Leal-Bertioli S.C."/>
            <person name="Xun X."/>
            <person name="Jackson S.A."/>
            <person name="Michelmore R."/>
            <person name="Ozias-Akins P."/>
        </authorList>
    </citation>
    <scope>NUCLEOTIDE SEQUENCE [LARGE SCALE GENOMIC DNA]</scope>
    <source>
        <strain evidence="2">cv. V14167</strain>
    </source>
</reference>
<dbReference type="PANTHER" id="PTHR38225">
    <property type="entry name" value="PROTEIN, PUTATIVE-RELATED"/>
    <property type="match status" value="1"/>
</dbReference>
<organism evidence="2 3">
    <name type="scientific">Arachis duranensis</name>
    <name type="common">Wild peanut</name>
    <dbReference type="NCBI Taxonomy" id="130453"/>
    <lineage>
        <taxon>Eukaryota</taxon>
        <taxon>Viridiplantae</taxon>
        <taxon>Streptophyta</taxon>
        <taxon>Embryophyta</taxon>
        <taxon>Tracheophyta</taxon>
        <taxon>Spermatophyta</taxon>
        <taxon>Magnoliopsida</taxon>
        <taxon>eudicotyledons</taxon>
        <taxon>Gunneridae</taxon>
        <taxon>Pentapetalae</taxon>
        <taxon>rosids</taxon>
        <taxon>fabids</taxon>
        <taxon>Fabales</taxon>
        <taxon>Fabaceae</taxon>
        <taxon>Papilionoideae</taxon>
        <taxon>50 kb inversion clade</taxon>
        <taxon>dalbergioids sensu lato</taxon>
        <taxon>Dalbergieae</taxon>
        <taxon>Pterocarpus clade</taxon>
        <taxon>Arachis</taxon>
    </lineage>
</organism>
<feature type="transmembrane region" description="Helical" evidence="1">
    <location>
        <begin position="107"/>
        <end position="132"/>
    </location>
</feature>
<dbReference type="OrthoDB" id="1667576at2759"/>
<proteinExistence type="predicted"/>